<dbReference type="RefSeq" id="WP_188757983.1">
    <property type="nucleotide sequence ID" value="NZ_BMJB01000001.1"/>
</dbReference>
<dbReference type="EMBL" id="BMJB01000001">
    <property type="protein sequence ID" value="GGA58831.1"/>
    <property type="molecule type" value="Genomic_DNA"/>
</dbReference>
<name>A0A916W1C7_9BACT</name>
<keyword evidence="2" id="KW-1185">Reference proteome</keyword>
<organism evidence="1 2">
    <name type="scientific">Edaphobacter acidisoli</name>
    <dbReference type="NCBI Taxonomy" id="2040573"/>
    <lineage>
        <taxon>Bacteria</taxon>
        <taxon>Pseudomonadati</taxon>
        <taxon>Acidobacteriota</taxon>
        <taxon>Terriglobia</taxon>
        <taxon>Terriglobales</taxon>
        <taxon>Acidobacteriaceae</taxon>
        <taxon>Edaphobacter</taxon>
    </lineage>
</organism>
<evidence type="ECO:0000313" key="1">
    <source>
        <dbReference type="EMBL" id="GGA58831.1"/>
    </source>
</evidence>
<protein>
    <submittedName>
        <fullName evidence="1">Uncharacterized protein</fullName>
    </submittedName>
</protein>
<comment type="caution">
    <text evidence="1">The sequence shown here is derived from an EMBL/GenBank/DDBJ whole genome shotgun (WGS) entry which is preliminary data.</text>
</comment>
<gene>
    <name evidence="1" type="ORF">GCM10011507_07740</name>
</gene>
<dbReference type="AlphaFoldDB" id="A0A916W1C7"/>
<reference evidence="1" key="2">
    <citation type="submission" date="2020-09" db="EMBL/GenBank/DDBJ databases">
        <authorList>
            <person name="Sun Q."/>
            <person name="Zhou Y."/>
        </authorList>
    </citation>
    <scope>NUCLEOTIDE SEQUENCE</scope>
    <source>
        <strain evidence="1">CGMCC 1.15447</strain>
    </source>
</reference>
<dbReference type="Proteomes" id="UP000648801">
    <property type="component" value="Unassembled WGS sequence"/>
</dbReference>
<sequence>MERRCRIGQHGFGIILLLSLAASPHFILGQKTPPTLDTILQQLEGNLEHYDKQVPDFFCSEHAVSSLAYGKQRQYSVTDSIFRVTRTASGLLTELHETKTPDGAATTQVNMGGPVTLSGVFSGGLDAVSLKQKSCMSYTLQPISSEHPGGPYIVQFATKPNLEARSGCVIREQGSGRVWVDPITMQVTRMELTAPHHKITPTEVGAWELSIDYAPVLLDGQKFWMPSIITSTMTPDNAYTPTVYSFLARYSNYHKLEVTSHIVPIH</sequence>
<proteinExistence type="predicted"/>
<reference evidence="1" key="1">
    <citation type="journal article" date="2014" name="Int. J. Syst. Evol. Microbiol.">
        <title>Complete genome sequence of Corynebacterium casei LMG S-19264T (=DSM 44701T), isolated from a smear-ripened cheese.</title>
        <authorList>
            <consortium name="US DOE Joint Genome Institute (JGI-PGF)"/>
            <person name="Walter F."/>
            <person name="Albersmeier A."/>
            <person name="Kalinowski J."/>
            <person name="Ruckert C."/>
        </authorList>
    </citation>
    <scope>NUCLEOTIDE SEQUENCE</scope>
    <source>
        <strain evidence="1">CGMCC 1.15447</strain>
    </source>
</reference>
<accession>A0A916W1C7</accession>
<evidence type="ECO:0000313" key="2">
    <source>
        <dbReference type="Proteomes" id="UP000648801"/>
    </source>
</evidence>